<evidence type="ECO:0000313" key="3">
    <source>
        <dbReference type="Proteomes" id="UP000518266"/>
    </source>
</evidence>
<dbReference type="Proteomes" id="UP000518266">
    <property type="component" value="Unassembled WGS sequence"/>
</dbReference>
<name>A0A7J5Y9U6_DISMA</name>
<protein>
    <recommendedName>
        <fullName evidence="1">IMS import disulfide relay-system CHCH-CHCH-like Cx9C domain-containing protein</fullName>
    </recommendedName>
</protein>
<sequence length="321" mass="35111">MLAVVLRGGHLQLSRCLDPICSHISLFLGVVHCTLLTPLPPSIIHHHPVVLLSVKYDSTHGAVLGPAFGARLLNRSVSGRSFRIRQHAKTRKIAAMDITAKYCNKEMEAYGSCVASNPSTWQSKCHELKINVAQCTSSHPVIQKIRQECSGVFVEFERCLRENPDTPASCSPHVARFLACAESVDLSGIRYLSHRSIKTSPISVRFRLCVVALNACGPCCRHPPPFPPPEPPPPSSSSLFTEQVQQAVSAVTGPAERAQTHGALDAGLVPGALVHAQEEAVCDGRLAARTHLSPTSVLWTWKEYNKAWTETQRQGQVFKKH</sequence>
<proteinExistence type="predicted"/>
<dbReference type="Pfam" id="PF16860">
    <property type="entry name" value="CX9C"/>
    <property type="match status" value="1"/>
</dbReference>
<accession>A0A7J5Y9U6</accession>
<keyword evidence="3" id="KW-1185">Reference proteome</keyword>
<evidence type="ECO:0000259" key="1">
    <source>
        <dbReference type="Pfam" id="PF16860"/>
    </source>
</evidence>
<feature type="domain" description="IMS import disulfide relay-system CHCH-CHCH-like Cx9C" evidence="1">
    <location>
        <begin position="96"/>
        <end position="140"/>
    </location>
</feature>
<dbReference type="GO" id="GO:0005758">
    <property type="term" value="C:mitochondrial intermembrane space"/>
    <property type="evidence" value="ECO:0007669"/>
    <property type="project" value="TreeGrafter"/>
</dbReference>
<dbReference type="PANTHER" id="PTHR47106:SF1">
    <property type="entry name" value="COILED-COIL-HELIX-COILED-COIL-HELIX DOMAIN-CONTAINING PROTEIN 5"/>
    <property type="match status" value="1"/>
</dbReference>
<dbReference type="PROSITE" id="PS51808">
    <property type="entry name" value="CHCH"/>
    <property type="match status" value="1"/>
</dbReference>
<dbReference type="InterPro" id="IPR031731">
    <property type="entry name" value="CX9C"/>
</dbReference>
<dbReference type="GO" id="GO:0045333">
    <property type="term" value="P:cellular respiration"/>
    <property type="evidence" value="ECO:0007669"/>
    <property type="project" value="TreeGrafter"/>
</dbReference>
<gene>
    <name evidence="2" type="ORF">F7725_003300</name>
</gene>
<organism evidence="2 3">
    <name type="scientific">Dissostichus mawsoni</name>
    <name type="common">Antarctic cod</name>
    <dbReference type="NCBI Taxonomy" id="36200"/>
    <lineage>
        <taxon>Eukaryota</taxon>
        <taxon>Metazoa</taxon>
        <taxon>Chordata</taxon>
        <taxon>Craniata</taxon>
        <taxon>Vertebrata</taxon>
        <taxon>Euteleostomi</taxon>
        <taxon>Actinopterygii</taxon>
        <taxon>Neopterygii</taxon>
        <taxon>Teleostei</taxon>
        <taxon>Neoteleostei</taxon>
        <taxon>Acanthomorphata</taxon>
        <taxon>Eupercaria</taxon>
        <taxon>Perciformes</taxon>
        <taxon>Notothenioidei</taxon>
        <taxon>Nototheniidae</taxon>
        <taxon>Dissostichus</taxon>
    </lineage>
</organism>
<comment type="caution">
    <text evidence="2">The sequence shown here is derived from an EMBL/GenBank/DDBJ whole genome shotgun (WGS) entry which is preliminary data.</text>
</comment>
<dbReference type="AlphaFoldDB" id="A0A7J5Y9U6"/>
<reference evidence="2 3" key="1">
    <citation type="submission" date="2020-03" db="EMBL/GenBank/DDBJ databases">
        <title>Dissostichus mawsoni Genome sequencing and assembly.</title>
        <authorList>
            <person name="Park H."/>
        </authorList>
    </citation>
    <scope>NUCLEOTIDE SEQUENCE [LARGE SCALE GENOMIC DNA]</scope>
    <source>
        <strain evidence="2">DM0001</strain>
        <tissue evidence="2">Muscle</tissue>
    </source>
</reference>
<dbReference type="PANTHER" id="PTHR47106">
    <property type="entry name" value="COILED-COIL-HELIX-COILED-COIL-HELIX DOMAIN-CONTAINING PROTEIN 5"/>
    <property type="match status" value="1"/>
</dbReference>
<evidence type="ECO:0000313" key="2">
    <source>
        <dbReference type="EMBL" id="KAF3846222.1"/>
    </source>
</evidence>
<dbReference type="EMBL" id="JAAKFY010000014">
    <property type="protein sequence ID" value="KAF3846222.1"/>
    <property type="molecule type" value="Genomic_DNA"/>
</dbReference>
<dbReference type="InterPro" id="IPR052848">
    <property type="entry name" value="CHCH_domain-containing_protein"/>
</dbReference>
<dbReference type="OrthoDB" id="2581252at2759"/>
<dbReference type="Gene3D" id="1.10.287.2900">
    <property type="match status" value="2"/>
</dbReference>